<dbReference type="EMBL" id="JAEUBG010004189">
    <property type="protein sequence ID" value="KAH3681838.1"/>
    <property type="molecule type" value="Genomic_DNA"/>
</dbReference>
<organism evidence="1 2">
    <name type="scientific">Wickerhamomyces pijperi</name>
    <name type="common">Yeast</name>
    <name type="synonym">Pichia pijperi</name>
    <dbReference type="NCBI Taxonomy" id="599730"/>
    <lineage>
        <taxon>Eukaryota</taxon>
        <taxon>Fungi</taxon>
        <taxon>Dikarya</taxon>
        <taxon>Ascomycota</taxon>
        <taxon>Saccharomycotina</taxon>
        <taxon>Saccharomycetes</taxon>
        <taxon>Phaffomycetales</taxon>
        <taxon>Wickerhamomycetaceae</taxon>
        <taxon>Wickerhamomyces</taxon>
    </lineage>
</organism>
<name>A0A9P8Q0C6_WICPI</name>
<gene>
    <name evidence="1" type="ORF">WICPIJ_007198</name>
</gene>
<sequence length="237" mass="26536">LHSSINDVNTIIRRVLNQIFHVTTETGQVRSDGRNTHNSAFSRCVTPWLVVGWEHTQVATSDELVVVQWQDWIVGVQELRVEDNLHTVTWVIEQPDSSDLVQDWVVGVVLHVVGDNWCNEEVQSVVQVEVVVAVEMALDEFVDLFFFQSVEVLEFMDGLELDNVQTIRQDPVWLSLQQVLRFVCGDQGNCGENIATVRGGSFNAVTVIDPSLTGFSVNIKVSQVVVEINTTSTEITT</sequence>
<evidence type="ECO:0000313" key="1">
    <source>
        <dbReference type="EMBL" id="KAH3681838.1"/>
    </source>
</evidence>
<reference evidence="1" key="1">
    <citation type="journal article" date="2021" name="Open Biol.">
        <title>Shared evolutionary footprints suggest mitochondrial oxidative damage underlies multiple complex I losses in fungi.</title>
        <authorList>
            <person name="Schikora-Tamarit M.A."/>
            <person name="Marcet-Houben M."/>
            <person name="Nosek J."/>
            <person name="Gabaldon T."/>
        </authorList>
    </citation>
    <scope>NUCLEOTIDE SEQUENCE</scope>
    <source>
        <strain evidence="1">CBS2887</strain>
    </source>
</reference>
<dbReference type="AlphaFoldDB" id="A0A9P8Q0C6"/>
<dbReference type="OrthoDB" id="10661155at2759"/>
<keyword evidence="2" id="KW-1185">Reference proteome</keyword>
<reference evidence="1" key="2">
    <citation type="submission" date="2021-01" db="EMBL/GenBank/DDBJ databases">
        <authorList>
            <person name="Schikora-Tamarit M.A."/>
        </authorList>
    </citation>
    <scope>NUCLEOTIDE SEQUENCE</scope>
    <source>
        <strain evidence="1">CBS2887</strain>
    </source>
</reference>
<dbReference type="Proteomes" id="UP000774326">
    <property type="component" value="Unassembled WGS sequence"/>
</dbReference>
<accession>A0A9P8Q0C6</accession>
<comment type="caution">
    <text evidence="1">The sequence shown here is derived from an EMBL/GenBank/DDBJ whole genome shotgun (WGS) entry which is preliminary data.</text>
</comment>
<feature type="non-terminal residue" evidence="1">
    <location>
        <position position="237"/>
    </location>
</feature>
<proteinExistence type="predicted"/>
<evidence type="ECO:0000313" key="2">
    <source>
        <dbReference type="Proteomes" id="UP000774326"/>
    </source>
</evidence>
<protein>
    <submittedName>
        <fullName evidence="1">Uncharacterized protein</fullName>
    </submittedName>
</protein>